<gene>
    <name evidence="1" type="ORF">PSON_ATCC_30995.1.T0610294</name>
</gene>
<dbReference type="Proteomes" id="UP000692954">
    <property type="component" value="Unassembled WGS sequence"/>
</dbReference>
<organism evidence="1 2">
    <name type="scientific">Paramecium sonneborni</name>
    <dbReference type="NCBI Taxonomy" id="65129"/>
    <lineage>
        <taxon>Eukaryota</taxon>
        <taxon>Sar</taxon>
        <taxon>Alveolata</taxon>
        <taxon>Ciliophora</taxon>
        <taxon>Intramacronucleata</taxon>
        <taxon>Oligohymenophorea</taxon>
        <taxon>Peniculida</taxon>
        <taxon>Parameciidae</taxon>
        <taxon>Paramecium</taxon>
    </lineage>
</organism>
<accession>A0A8S1P132</accession>
<protein>
    <submittedName>
        <fullName evidence="1">Uncharacterized protein</fullName>
    </submittedName>
</protein>
<sequence length="283" mass="33195">MYRPSQFSNYENQLETKKNQRQAQKQLFKQEQLQDSALIQYYIFEDYQNLINLIYSLITVQNYFENDPNNQVVALSRNKIVAQLNLSNTLHQDLQSKYISKQHQQFIKQERKKVLDFISHLPSEIRNSQYLQTYKINSLSDNVKSAFQQLEHISITPNFNQNVVAQTVQSMQLIDQRINQITSSNHYNVPSFNDVQLKANQYQNITQKKLEASFPKSISLSNQQYYQQQKNSSQYVGRSQSCKNVPQQRNQQINQSNFRNSQFQNKQGQGYLANCTILGKNLG</sequence>
<name>A0A8S1P132_9CILI</name>
<evidence type="ECO:0000313" key="2">
    <source>
        <dbReference type="Proteomes" id="UP000692954"/>
    </source>
</evidence>
<dbReference type="AlphaFoldDB" id="A0A8S1P132"/>
<keyword evidence="2" id="KW-1185">Reference proteome</keyword>
<comment type="caution">
    <text evidence="1">The sequence shown here is derived from an EMBL/GenBank/DDBJ whole genome shotgun (WGS) entry which is preliminary data.</text>
</comment>
<reference evidence="1" key="1">
    <citation type="submission" date="2021-01" db="EMBL/GenBank/DDBJ databases">
        <authorList>
            <consortium name="Genoscope - CEA"/>
            <person name="William W."/>
        </authorList>
    </citation>
    <scope>NUCLEOTIDE SEQUENCE</scope>
</reference>
<evidence type="ECO:0000313" key="1">
    <source>
        <dbReference type="EMBL" id="CAD8094044.1"/>
    </source>
</evidence>
<proteinExistence type="predicted"/>
<dbReference type="EMBL" id="CAJJDN010000061">
    <property type="protein sequence ID" value="CAD8094044.1"/>
    <property type="molecule type" value="Genomic_DNA"/>
</dbReference>
<dbReference type="OrthoDB" id="310325at2759"/>